<organism evidence="2 3">
    <name type="scientific">Trifolium medium</name>
    <dbReference type="NCBI Taxonomy" id="97028"/>
    <lineage>
        <taxon>Eukaryota</taxon>
        <taxon>Viridiplantae</taxon>
        <taxon>Streptophyta</taxon>
        <taxon>Embryophyta</taxon>
        <taxon>Tracheophyta</taxon>
        <taxon>Spermatophyta</taxon>
        <taxon>Magnoliopsida</taxon>
        <taxon>eudicotyledons</taxon>
        <taxon>Gunneridae</taxon>
        <taxon>Pentapetalae</taxon>
        <taxon>rosids</taxon>
        <taxon>fabids</taxon>
        <taxon>Fabales</taxon>
        <taxon>Fabaceae</taxon>
        <taxon>Papilionoideae</taxon>
        <taxon>50 kb inversion clade</taxon>
        <taxon>NPAAA clade</taxon>
        <taxon>Hologalegina</taxon>
        <taxon>IRL clade</taxon>
        <taxon>Trifolieae</taxon>
        <taxon>Trifolium</taxon>
    </lineage>
</organism>
<protein>
    <submittedName>
        <fullName evidence="2">Uncharacterized protein</fullName>
    </submittedName>
</protein>
<proteinExistence type="predicted"/>
<dbReference type="Proteomes" id="UP000265520">
    <property type="component" value="Unassembled WGS sequence"/>
</dbReference>
<evidence type="ECO:0000313" key="2">
    <source>
        <dbReference type="EMBL" id="MCI26539.1"/>
    </source>
</evidence>
<sequence>PQAHPQSEAQPHVDPKHEAQPQYEPQGDELGAELDEEDFHEDESLCIFEEQEAAEFSGGPKDKSVLSLLVTNVVYDVATPG</sequence>
<evidence type="ECO:0000256" key="1">
    <source>
        <dbReference type="SAM" id="MobiDB-lite"/>
    </source>
</evidence>
<feature type="non-terminal residue" evidence="2">
    <location>
        <position position="1"/>
    </location>
</feature>
<dbReference type="AlphaFoldDB" id="A0A392QRE4"/>
<name>A0A392QRE4_9FABA</name>
<feature type="compositionally biased region" description="Acidic residues" evidence="1">
    <location>
        <begin position="26"/>
        <end position="40"/>
    </location>
</feature>
<feature type="region of interest" description="Disordered" evidence="1">
    <location>
        <begin position="1"/>
        <end position="40"/>
    </location>
</feature>
<comment type="caution">
    <text evidence="2">The sequence shown here is derived from an EMBL/GenBank/DDBJ whole genome shotgun (WGS) entry which is preliminary data.</text>
</comment>
<accession>A0A392QRE4</accession>
<keyword evidence="3" id="KW-1185">Reference proteome</keyword>
<reference evidence="2 3" key="1">
    <citation type="journal article" date="2018" name="Front. Plant Sci.">
        <title>Red Clover (Trifolium pratense) and Zigzag Clover (T. medium) - A Picture of Genomic Similarities and Differences.</title>
        <authorList>
            <person name="Dluhosova J."/>
            <person name="Istvanek J."/>
            <person name="Nedelnik J."/>
            <person name="Repkova J."/>
        </authorList>
    </citation>
    <scope>NUCLEOTIDE SEQUENCE [LARGE SCALE GENOMIC DNA]</scope>
    <source>
        <strain evidence="3">cv. 10/8</strain>
        <tissue evidence="2">Leaf</tissue>
    </source>
</reference>
<dbReference type="EMBL" id="LXQA010153885">
    <property type="protein sequence ID" value="MCI26539.1"/>
    <property type="molecule type" value="Genomic_DNA"/>
</dbReference>
<evidence type="ECO:0000313" key="3">
    <source>
        <dbReference type="Proteomes" id="UP000265520"/>
    </source>
</evidence>